<sequence length="40" mass="4765">MDLIWDLIYNSDDDPNSNLLKLEFRKLCHKCLDKNGLRSK</sequence>
<evidence type="ECO:0000313" key="2">
    <source>
        <dbReference type="Proteomes" id="UP000789508"/>
    </source>
</evidence>
<organism evidence="1 2">
    <name type="scientific">Ambispora leptoticha</name>
    <dbReference type="NCBI Taxonomy" id="144679"/>
    <lineage>
        <taxon>Eukaryota</taxon>
        <taxon>Fungi</taxon>
        <taxon>Fungi incertae sedis</taxon>
        <taxon>Mucoromycota</taxon>
        <taxon>Glomeromycotina</taxon>
        <taxon>Glomeromycetes</taxon>
        <taxon>Archaeosporales</taxon>
        <taxon>Ambisporaceae</taxon>
        <taxon>Ambispora</taxon>
    </lineage>
</organism>
<dbReference type="AlphaFoldDB" id="A0A9N9B9V2"/>
<evidence type="ECO:0000313" key="1">
    <source>
        <dbReference type="EMBL" id="CAG8560663.1"/>
    </source>
</evidence>
<accession>A0A9N9B9V2</accession>
<dbReference type="EMBL" id="CAJVPS010002124">
    <property type="protein sequence ID" value="CAG8560663.1"/>
    <property type="molecule type" value="Genomic_DNA"/>
</dbReference>
<comment type="caution">
    <text evidence="1">The sequence shown here is derived from an EMBL/GenBank/DDBJ whole genome shotgun (WGS) entry which is preliminary data.</text>
</comment>
<protein>
    <submittedName>
        <fullName evidence="1">7877_t:CDS:1</fullName>
    </submittedName>
</protein>
<gene>
    <name evidence="1" type="ORF">ALEPTO_LOCUS6335</name>
</gene>
<proteinExistence type="predicted"/>
<keyword evidence="2" id="KW-1185">Reference proteome</keyword>
<reference evidence="1" key="1">
    <citation type="submission" date="2021-06" db="EMBL/GenBank/DDBJ databases">
        <authorList>
            <person name="Kallberg Y."/>
            <person name="Tangrot J."/>
            <person name="Rosling A."/>
        </authorList>
    </citation>
    <scope>NUCLEOTIDE SEQUENCE</scope>
    <source>
        <strain evidence="1">FL130A</strain>
    </source>
</reference>
<name>A0A9N9B9V2_9GLOM</name>
<dbReference type="Proteomes" id="UP000789508">
    <property type="component" value="Unassembled WGS sequence"/>
</dbReference>